<feature type="transmembrane region" description="Helical" evidence="6">
    <location>
        <begin position="92"/>
        <end position="110"/>
    </location>
</feature>
<dbReference type="GO" id="GO:0003865">
    <property type="term" value="F:3-oxo-5-alpha-steroid 4-dehydrogenase activity"/>
    <property type="evidence" value="ECO:0007669"/>
    <property type="project" value="InterPro"/>
</dbReference>
<dbReference type="PIRSF" id="PIRSF015596">
    <property type="entry name" value="5_alpha-SR2"/>
    <property type="match status" value="1"/>
</dbReference>
<reference evidence="9" key="3">
    <citation type="journal article" date="2021" name="Mol. Plant Pathol.">
        <title>A 20-kb lineage-specific genomic region tames virulence in pathogenic amphidiploid Verticillium longisporum.</title>
        <authorList>
            <person name="Harting R."/>
            <person name="Starke J."/>
            <person name="Kusch H."/>
            <person name="Poggeler S."/>
            <person name="Maurus I."/>
            <person name="Schluter R."/>
            <person name="Landesfeind M."/>
            <person name="Bulla I."/>
            <person name="Nowrousian M."/>
            <person name="de Jonge R."/>
            <person name="Stahlhut G."/>
            <person name="Hoff K.J."/>
            <person name="Asshauer K.P."/>
            <person name="Thurmer A."/>
            <person name="Stanke M."/>
            <person name="Daniel R."/>
            <person name="Morgenstern B."/>
            <person name="Thomma B.P.H.J."/>
            <person name="Kronstad J.W."/>
            <person name="Braus-Stromeyer S.A."/>
            <person name="Braus G.H."/>
        </authorList>
    </citation>
    <scope>NUCLEOTIDE SEQUENCE</scope>
    <source>
        <strain evidence="9">Vl32</strain>
    </source>
</reference>
<comment type="similarity">
    <text evidence="2">Belongs to the steroid 5-alpha reductase family.</text>
</comment>
<comment type="subcellular location">
    <subcellularLocation>
        <location evidence="1">Membrane</location>
        <topology evidence="1">Multi-pass membrane protein</topology>
    </subcellularLocation>
</comment>
<proteinExistence type="inferred from homology"/>
<evidence type="ECO:0000313" key="10">
    <source>
        <dbReference type="Proteomes" id="UP000045706"/>
    </source>
</evidence>
<keyword evidence="4 6" id="KW-1133">Transmembrane helix</keyword>
<gene>
    <name evidence="8" type="ORF">BN1723_011941</name>
    <name evidence="9" type="ORF">HYQ45_011246</name>
</gene>
<dbReference type="InterPro" id="IPR001104">
    <property type="entry name" value="3-oxo-5_a-steroid_4-DH_C"/>
</dbReference>
<dbReference type="InterPro" id="IPR016636">
    <property type="entry name" value="3-oxo-5-alpha-steroid_4-DH"/>
</dbReference>
<dbReference type="AlphaFoldDB" id="A0A0G4LCK0"/>
<dbReference type="GO" id="GO:0016020">
    <property type="term" value="C:membrane"/>
    <property type="evidence" value="ECO:0007669"/>
    <property type="project" value="UniProtKB-SubCell"/>
</dbReference>
<dbReference type="Proteomes" id="UP000045706">
    <property type="component" value="Unassembled WGS sequence"/>
</dbReference>
<keyword evidence="5 6" id="KW-0472">Membrane</keyword>
<feature type="transmembrane region" description="Helical" evidence="6">
    <location>
        <begin position="122"/>
        <end position="142"/>
    </location>
</feature>
<dbReference type="PANTHER" id="PTHR10556">
    <property type="entry name" value="3-OXO-5-ALPHA-STEROID 4-DEHYDROGENASE"/>
    <property type="match status" value="1"/>
</dbReference>
<organism evidence="8 10">
    <name type="scientific">Verticillium longisporum</name>
    <name type="common">Verticillium dahliae var. longisporum</name>
    <dbReference type="NCBI Taxonomy" id="100787"/>
    <lineage>
        <taxon>Eukaryota</taxon>
        <taxon>Fungi</taxon>
        <taxon>Dikarya</taxon>
        <taxon>Ascomycota</taxon>
        <taxon>Pezizomycotina</taxon>
        <taxon>Sordariomycetes</taxon>
        <taxon>Hypocreomycetidae</taxon>
        <taxon>Glomerellales</taxon>
        <taxon>Plectosphaerellaceae</taxon>
        <taxon>Verticillium</taxon>
    </lineage>
</organism>
<protein>
    <recommendedName>
        <fullName evidence="7">3-oxo-5-alpha-steroid 4-dehydrogenase C-terminal domain-containing protein</fullName>
    </recommendedName>
</protein>
<dbReference type="GO" id="GO:0008202">
    <property type="term" value="P:steroid metabolic process"/>
    <property type="evidence" value="ECO:0007669"/>
    <property type="project" value="InterPro"/>
</dbReference>
<reference evidence="10" key="2">
    <citation type="submission" date="2015-05" db="EMBL/GenBank/DDBJ databases">
        <authorList>
            <person name="Fogelqvist Johan"/>
        </authorList>
    </citation>
    <scope>NUCLEOTIDE SEQUENCE [LARGE SCALE GENOMIC DNA]</scope>
</reference>
<evidence type="ECO:0000256" key="4">
    <source>
        <dbReference type="ARBA" id="ARBA00022989"/>
    </source>
</evidence>
<dbReference type="OrthoDB" id="5788137at2759"/>
<dbReference type="PANTHER" id="PTHR10556:SF43">
    <property type="entry name" value="STEROID 5-ALPHA-REDUCTASE DET2"/>
    <property type="match status" value="1"/>
</dbReference>
<dbReference type="InterPro" id="IPR039357">
    <property type="entry name" value="SRD5A/TECR"/>
</dbReference>
<evidence type="ECO:0000256" key="6">
    <source>
        <dbReference type="SAM" id="Phobius"/>
    </source>
</evidence>
<evidence type="ECO:0000256" key="5">
    <source>
        <dbReference type="ARBA" id="ARBA00023136"/>
    </source>
</evidence>
<evidence type="ECO:0000256" key="2">
    <source>
        <dbReference type="ARBA" id="ARBA00007742"/>
    </source>
</evidence>
<evidence type="ECO:0000256" key="1">
    <source>
        <dbReference type="ARBA" id="ARBA00004141"/>
    </source>
</evidence>
<feature type="transmembrane region" description="Helical" evidence="6">
    <location>
        <begin position="154"/>
        <end position="179"/>
    </location>
</feature>
<feature type="domain" description="3-oxo-5-alpha-steroid 4-dehydrogenase C-terminal" evidence="7">
    <location>
        <begin position="122"/>
        <end position="294"/>
    </location>
</feature>
<keyword evidence="3 6" id="KW-0812">Transmembrane</keyword>
<name>A0A0G4LCK0_VERLO</name>
<evidence type="ECO:0000256" key="3">
    <source>
        <dbReference type="ARBA" id="ARBA00022692"/>
    </source>
</evidence>
<evidence type="ECO:0000313" key="8">
    <source>
        <dbReference type="EMBL" id="CRK19614.1"/>
    </source>
</evidence>
<reference evidence="8" key="1">
    <citation type="submission" date="2015-05" db="EMBL/GenBank/DDBJ databases">
        <authorList>
            <person name="Wang D.B."/>
            <person name="Wang M."/>
        </authorList>
    </citation>
    <scope>NUCLEOTIDE SEQUENCE [LARGE SCALE GENOMIC DNA]</scope>
    <source>
        <strain evidence="8">VL2</strain>
    </source>
</reference>
<dbReference type="PROSITE" id="PS50244">
    <property type="entry name" value="S5A_REDUCTASE"/>
    <property type="match status" value="1"/>
</dbReference>
<dbReference type="Proteomes" id="UP000689129">
    <property type="component" value="Unassembled WGS sequence"/>
</dbReference>
<evidence type="ECO:0000259" key="7">
    <source>
        <dbReference type="Pfam" id="PF02544"/>
    </source>
</evidence>
<dbReference type="EMBL" id="JAEMWZ010000243">
    <property type="protein sequence ID" value="KAG7129725.1"/>
    <property type="molecule type" value="Genomic_DNA"/>
</dbReference>
<dbReference type="EMBL" id="CVQI01010224">
    <property type="protein sequence ID" value="CRK19614.1"/>
    <property type="molecule type" value="Genomic_DNA"/>
</dbReference>
<accession>A0A0G4LCK0</accession>
<feature type="transmembrane region" description="Helical" evidence="6">
    <location>
        <begin position="20"/>
        <end position="40"/>
    </location>
</feature>
<sequence>MSLIENWLPPTRENWKTILTVWQISYPILGSLQYLISWYGMGKTSVKSRINLPGRLAWFLMEIPGFSILLYVMRTLPGLSGVTDLPWQNKVLAGLFVIHYSYRAVIFPFIQPSMSPIHPLVAMLATSFQLVNGTCIGAYLAAYGPTTEAQWSAALAPFGTAQFVAGIAVFYFGLIGNYFHDEELREIRRVEQRRQERVAREKQQNGDARPTVDKHYRVPNTLLFRYMLYPHYLCEWIEWFGFWMASGWSVPARAFLINEIAAMLPRAIKGRKWYAEQFGEDKIRKKWAVLPGLY</sequence>
<dbReference type="Pfam" id="PF02544">
    <property type="entry name" value="Steroid_dh"/>
    <property type="match status" value="1"/>
</dbReference>
<feature type="transmembrane region" description="Helical" evidence="6">
    <location>
        <begin position="52"/>
        <end position="72"/>
    </location>
</feature>
<evidence type="ECO:0000313" key="9">
    <source>
        <dbReference type="EMBL" id="KAG7129725.1"/>
    </source>
</evidence>